<accession>A0ABV3VYI9</accession>
<dbReference type="InterPro" id="IPR025332">
    <property type="entry name" value="DUF4238"/>
</dbReference>
<comment type="caution">
    <text evidence="1">The sequence shown here is derived from an EMBL/GenBank/DDBJ whole genome shotgun (WGS) entry which is preliminary data.</text>
</comment>
<sequence>MKQFDPNWTSNSEKHHLVPNTYLKGWQHKDSIVYYIDKKENKIDFTIKNYSKNTRKIIRIDNFYSRRVGALFQSTLDCDKYFAPLKLHGYTVKKDGKEIIDSIELNNSFYEYDKWEIYDVHNNLISIDDKESLKDEIKSVHIRDLEEAWNQNYESSWPLVRNDILTEVNKNIGANKIQSIRREELVGFMVSIKWRTESASQIFEDDFNKIVQLLGLEKLLNNFISDEDKMYPFITTYKQEQQHNYLLSKFHELFNKKGPIYKEIQNISNNANLELLIPEAGYEFITSDNPVCIFQNSKNETEYIFPITPELACAVRKGNPVDKDHYFLTTLNKDEVFAYNEQIKNNCNQGYILRQSSLSPYLK</sequence>
<organism evidence="1 2">
    <name type="scientific">Lysinibacillus xylanilyticus</name>
    <dbReference type="NCBI Taxonomy" id="582475"/>
    <lineage>
        <taxon>Bacteria</taxon>
        <taxon>Bacillati</taxon>
        <taxon>Bacillota</taxon>
        <taxon>Bacilli</taxon>
        <taxon>Bacillales</taxon>
        <taxon>Bacillaceae</taxon>
        <taxon>Lysinibacillus</taxon>
    </lineage>
</organism>
<evidence type="ECO:0000313" key="2">
    <source>
        <dbReference type="Proteomes" id="UP001558534"/>
    </source>
</evidence>
<name>A0ABV3VYI9_9BACI</name>
<protein>
    <submittedName>
        <fullName evidence="1">DUF4238 domain-containing protein</fullName>
    </submittedName>
</protein>
<gene>
    <name evidence="1" type="ORF">AB1300_12515</name>
</gene>
<reference evidence="1 2" key="1">
    <citation type="submission" date="2024-07" db="EMBL/GenBank/DDBJ databases">
        <title>Characterization of a bacterium isolated from hydrolysated instant sea cucumber by whole-genome sequencing and metabolomics.</title>
        <authorList>
            <person name="Luo X."/>
            <person name="Zhang Z."/>
            <person name="Zheng Z."/>
            <person name="Zhang W."/>
            <person name="Ming T."/>
            <person name="Jiao L."/>
            <person name="Su X."/>
            <person name="Kong F."/>
            <person name="Xu J."/>
        </authorList>
    </citation>
    <scope>NUCLEOTIDE SEQUENCE [LARGE SCALE GENOMIC DNA]</scope>
    <source>
        <strain evidence="1 2">XL-2024</strain>
    </source>
</reference>
<dbReference type="RefSeq" id="WP_368636806.1">
    <property type="nucleotide sequence ID" value="NZ_JBFRHK010000007.1"/>
</dbReference>
<proteinExistence type="predicted"/>
<keyword evidence="2" id="KW-1185">Reference proteome</keyword>
<evidence type="ECO:0000313" key="1">
    <source>
        <dbReference type="EMBL" id="MEX3745957.1"/>
    </source>
</evidence>
<dbReference type="EMBL" id="JBFRHK010000007">
    <property type="protein sequence ID" value="MEX3745957.1"/>
    <property type="molecule type" value="Genomic_DNA"/>
</dbReference>
<dbReference type="Proteomes" id="UP001558534">
    <property type="component" value="Unassembled WGS sequence"/>
</dbReference>
<dbReference type="Pfam" id="PF14022">
    <property type="entry name" value="DUF4238"/>
    <property type="match status" value="1"/>
</dbReference>